<sequence length="72" mass="7834">MMTAIPSSSAISFDSVICGRLMATIRRDLIAVALRKQALVGGLRHISIPKEFGLLRRIRLMGIIREQSAGGI</sequence>
<dbReference type="EMBL" id="CM017881">
    <property type="protein sequence ID" value="KAG1362257.1"/>
    <property type="molecule type" value="Genomic_DNA"/>
</dbReference>
<organism evidence="1 2">
    <name type="scientific">Cocos nucifera</name>
    <name type="common">Coconut palm</name>
    <dbReference type="NCBI Taxonomy" id="13894"/>
    <lineage>
        <taxon>Eukaryota</taxon>
        <taxon>Viridiplantae</taxon>
        <taxon>Streptophyta</taxon>
        <taxon>Embryophyta</taxon>
        <taxon>Tracheophyta</taxon>
        <taxon>Spermatophyta</taxon>
        <taxon>Magnoliopsida</taxon>
        <taxon>Liliopsida</taxon>
        <taxon>Arecaceae</taxon>
        <taxon>Arecoideae</taxon>
        <taxon>Cocoseae</taxon>
        <taxon>Attaleinae</taxon>
        <taxon>Cocos</taxon>
    </lineage>
</organism>
<reference evidence="1" key="2">
    <citation type="submission" date="2019-07" db="EMBL/GenBank/DDBJ databases">
        <authorList>
            <person name="Yang Y."/>
            <person name="Bocs S."/>
            <person name="Baudouin L."/>
        </authorList>
    </citation>
    <scope>NUCLEOTIDE SEQUENCE</scope>
    <source>
        <tissue evidence="1">Spear leaf of Hainan Tall coconut</tissue>
    </source>
</reference>
<protein>
    <submittedName>
        <fullName evidence="1">Uncharacterized protein</fullName>
    </submittedName>
</protein>
<accession>A0A8K0IME9</accession>
<comment type="caution">
    <text evidence="1">The sequence shown here is derived from an EMBL/GenBank/DDBJ whole genome shotgun (WGS) entry which is preliminary data.</text>
</comment>
<gene>
    <name evidence="1" type="ORF">COCNU_10G004760</name>
</gene>
<evidence type="ECO:0000313" key="1">
    <source>
        <dbReference type="EMBL" id="KAG1362257.1"/>
    </source>
</evidence>
<dbReference type="Proteomes" id="UP000797356">
    <property type="component" value="Chromosome 10"/>
</dbReference>
<evidence type="ECO:0000313" key="2">
    <source>
        <dbReference type="Proteomes" id="UP000797356"/>
    </source>
</evidence>
<reference evidence="1" key="1">
    <citation type="journal article" date="2017" name="Gigascience">
        <title>The genome draft of coconut (Cocos nucifera).</title>
        <authorList>
            <person name="Xiao Y."/>
            <person name="Xu P."/>
            <person name="Fan H."/>
            <person name="Baudouin L."/>
            <person name="Xia W."/>
            <person name="Bocs S."/>
            <person name="Xu J."/>
            <person name="Li Q."/>
            <person name="Guo A."/>
            <person name="Zhou L."/>
            <person name="Li J."/>
            <person name="Wu Y."/>
            <person name="Ma Z."/>
            <person name="Armero A."/>
            <person name="Issali A.E."/>
            <person name="Liu N."/>
            <person name="Peng M."/>
            <person name="Yang Y."/>
        </authorList>
    </citation>
    <scope>NUCLEOTIDE SEQUENCE</scope>
    <source>
        <tissue evidence="1">Spear leaf of Hainan Tall coconut</tissue>
    </source>
</reference>
<proteinExistence type="predicted"/>
<keyword evidence="2" id="KW-1185">Reference proteome</keyword>
<dbReference type="AlphaFoldDB" id="A0A8K0IME9"/>
<name>A0A8K0IME9_COCNU</name>